<evidence type="ECO:0000313" key="3">
    <source>
        <dbReference type="EMBL" id="MFD1913631.1"/>
    </source>
</evidence>
<feature type="region of interest" description="Disordered" evidence="1">
    <location>
        <begin position="132"/>
        <end position="153"/>
    </location>
</feature>
<gene>
    <name evidence="3" type="ORF">ACFSGJ_15565</name>
</gene>
<keyword evidence="2" id="KW-0732">Signal</keyword>
<feature type="signal peptide" evidence="2">
    <location>
        <begin position="1"/>
        <end position="19"/>
    </location>
</feature>
<feature type="region of interest" description="Disordered" evidence="1">
    <location>
        <begin position="165"/>
        <end position="188"/>
    </location>
</feature>
<evidence type="ECO:0000256" key="1">
    <source>
        <dbReference type="SAM" id="MobiDB-lite"/>
    </source>
</evidence>
<dbReference type="RefSeq" id="WP_390263792.1">
    <property type="nucleotide sequence ID" value="NZ_JBHUGH010000012.1"/>
</dbReference>
<feature type="chain" id="PRO_5046047513" description="HEAT repeat domain-containing protein" evidence="2">
    <location>
        <begin position="20"/>
        <end position="736"/>
    </location>
</feature>
<dbReference type="EMBL" id="JBHUGH010000012">
    <property type="protein sequence ID" value="MFD1913631.1"/>
    <property type="molecule type" value="Genomic_DNA"/>
</dbReference>
<organism evidence="3 4">
    <name type="scientific">Halodurantibacterium flavum</name>
    <dbReference type="NCBI Taxonomy" id="1382802"/>
    <lineage>
        <taxon>Bacteria</taxon>
        <taxon>Pseudomonadati</taxon>
        <taxon>Pseudomonadota</taxon>
        <taxon>Alphaproteobacteria</taxon>
        <taxon>Rhodobacterales</taxon>
        <taxon>Paracoccaceae</taxon>
        <taxon>Halodurantibacterium</taxon>
    </lineage>
</organism>
<evidence type="ECO:0000256" key="2">
    <source>
        <dbReference type="SAM" id="SignalP"/>
    </source>
</evidence>
<feature type="compositionally biased region" description="Low complexity" evidence="1">
    <location>
        <begin position="134"/>
        <end position="145"/>
    </location>
</feature>
<reference evidence="4" key="1">
    <citation type="journal article" date="2019" name="Int. J. Syst. Evol. Microbiol.">
        <title>The Global Catalogue of Microorganisms (GCM) 10K type strain sequencing project: providing services to taxonomists for standard genome sequencing and annotation.</title>
        <authorList>
            <consortium name="The Broad Institute Genomics Platform"/>
            <consortium name="The Broad Institute Genome Sequencing Center for Infectious Disease"/>
            <person name="Wu L."/>
            <person name="Ma J."/>
        </authorList>
    </citation>
    <scope>NUCLEOTIDE SEQUENCE [LARGE SCALE GENOMIC DNA]</scope>
    <source>
        <strain evidence="4">CGMCC 4.7242</strain>
    </source>
</reference>
<evidence type="ECO:0008006" key="5">
    <source>
        <dbReference type="Google" id="ProtNLM"/>
    </source>
</evidence>
<sequence>MMRKSLTLATLALASPAVAEDVRVLSGEHGRFTRLAMVLDERTDWQFGRVDGGYELRLGRSGVNFLTDRIYDRIARRRISDVALNGEALRLTLGCDECHPHVFEDRPGLIVIDVRDGAAPDDSPFEQALIENVPQPAETPARRPAAPQPRRPDDLARDLSLFWRNDAPPAPQAEPQPEPALPAEATERVQEAQDLLVRKLAEAASQGFVELAPVLPEPDPVPETSVEEALAPPQVRMRARTALDREVPAIIRNVESPRDCLSDQDLDVSAWGNTETITSDLALARSAHVGEGGSAAETLQLARLYLYLGFGAEAQQILSAAPRTPEATALAGIAAVIDAPVSRTPPETAGMTSCDTSAALWAALGIPSSSQPVSLNGTAIARAFSDLPPHLRRHLGSRLVDALLRAGNPDAAGMVRNAMGRTSEPSSSVTGIVDARIALANGHGEAATAHLLTEGAEATPEGLALFLEARLRHGESIELAHVEAAAAFATELGQSGLGPKLSKLHALGLAATGAFEAALSAYQKTVPSAKYDAQLLDYLVASAPDSLFLGAVYEHPQLLDTAATPTGRQATAERLLGLGFPELALRVLNNAPQPLSGDRLLLARAALLLRNPQVALAHLAGLSGAEAAILRGEAHEMLGQPEAASAAYLEADANADLVTRLWRNGSIEAATALSEGARGEAMRALEASSGNVPSGGTAAFEASLAESRALLANSQEERAMLEALLASFALPEQQPQ</sequence>
<name>A0ABW4S8A2_9RHOB</name>
<keyword evidence="4" id="KW-1185">Reference proteome</keyword>
<dbReference type="Proteomes" id="UP001597353">
    <property type="component" value="Unassembled WGS sequence"/>
</dbReference>
<comment type="caution">
    <text evidence="3">The sequence shown here is derived from an EMBL/GenBank/DDBJ whole genome shotgun (WGS) entry which is preliminary data.</text>
</comment>
<accession>A0ABW4S8A2</accession>
<feature type="compositionally biased region" description="Pro residues" evidence="1">
    <location>
        <begin position="168"/>
        <end position="180"/>
    </location>
</feature>
<protein>
    <recommendedName>
        <fullName evidence="5">HEAT repeat domain-containing protein</fullName>
    </recommendedName>
</protein>
<proteinExistence type="predicted"/>
<evidence type="ECO:0000313" key="4">
    <source>
        <dbReference type="Proteomes" id="UP001597353"/>
    </source>
</evidence>